<name>A0AAV7HQM5_DENCH</name>
<evidence type="ECO:0000313" key="2">
    <source>
        <dbReference type="Proteomes" id="UP000775213"/>
    </source>
</evidence>
<keyword evidence="2" id="KW-1185">Reference proteome</keyword>
<evidence type="ECO:0000313" key="1">
    <source>
        <dbReference type="EMBL" id="KAH0471072.1"/>
    </source>
</evidence>
<proteinExistence type="predicted"/>
<dbReference type="AlphaFoldDB" id="A0AAV7HQM5"/>
<sequence length="93" mass="10829">MEILRALKYDASKFSVNLICRVPVGNEFVASHIEDDKIDSLALVGHTVVELERRWLSWPDCYDDLLWTHLLPNIVYCDPFDYLFMSKFCMGQA</sequence>
<reference evidence="1 2" key="1">
    <citation type="journal article" date="2021" name="Hortic Res">
        <title>Chromosome-scale assembly of the Dendrobium chrysotoxum genome enhances the understanding of orchid evolution.</title>
        <authorList>
            <person name="Zhang Y."/>
            <person name="Zhang G.Q."/>
            <person name="Zhang D."/>
            <person name="Liu X.D."/>
            <person name="Xu X.Y."/>
            <person name="Sun W.H."/>
            <person name="Yu X."/>
            <person name="Zhu X."/>
            <person name="Wang Z.W."/>
            <person name="Zhao X."/>
            <person name="Zhong W.Y."/>
            <person name="Chen H."/>
            <person name="Yin W.L."/>
            <person name="Huang T."/>
            <person name="Niu S.C."/>
            <person name="Liu Z.J."/>
        </authorList>
    </citation>
    <scope>NUCLEOTIDE SEQUENCE [LARGE SCALE GENOMIC DNA]</scope>
    <source>
        <strain evidence="1">Lindl</strain>
    </source>
</reference>
<comment type="caution">
    <text evidence="1">The sequence shown here is derived from an EMBL/GenBank/DDBJ whole genome shotgun (WGS) entry which is preliminary data.</text>
</comment>
<dbReference type="Proteomes" id="UP000775213">
    <property type="component" value="Unassembled WGS sequence"/>
</dbReference>
<gene>
    <name evidence="1" type="ORF">IEQ34_000795</name>
</gene>
<organism evidence="1 2">
    <name type="scientific">Dendrobium chrysotoxum</name>
    <name type="common">Orchid</name>
    <dbReference type="NCBI Taxonomy" id="161865"/>
    <lineage>
        <taxon>Eukaryota</taxon>
        <taxon>Viridiplantae</taxon>
        <taxon>Streptophyta</taxon>
        <taxon>Embryophyta</taxon>
        <taxon>Tracheophyta</taxon>
        <taxon>Spermatophyta</taxon>
        <taxon>Magnoliopsida</taxon>
        <taxon>Liliopsida</taxon>
        <taxon>Asparagales</taxon>
        <taxon>Orchidaceae</taxon>
        <taxon>Epidendroideae</taxon>
        <taxon>Malaxideae</taxon>
        <taxon>Dendrobiinae</taxon>
        <taxon>Dendrobium</taxon>
    </lineage>
</organism>
<protein>
    <submittedName>
        <fullName evidence="1">Uncharacterized protein</fullName>
    </submittedName>
</protein>
<accession>A0AAV7HQM5</accession>
<dbReference type="EMBL" id="JAGFBR010000001">
    <property type="protein sequence ID" value="KAH0471072.1"/>
    <property type="molecule type" value="Genomic_DNA"/>
</dbReference>